<dbReference type="GO" id="GO:0015854">
    <property type="term" value="P:guanine transport"/>
    <property type="evidence" value="ECO:0007669"/>
    <property type="project" value="TreeGrafter"/>
</dbReference>
<evidence type="ECO:0000256" key="6">
    <source>
        <dbReference type="ARBA" id="ARBA00023136"/>
    </source>
</evidence>
<evidence type="ECO:0000256" key="3">
    <source>
        <dbReference type="ARBA" id="ARBA00022448"/>
    </source>
</evidence>
<dbReference type="PANTHER" id="PTHR10332">
    <property type="entry name" value="EQUILIBRATIVE NUCLEOSIDE TRANSPORTER"/>
    <property type="match status" value="1"/>
</dbReference>
<reference evidence="8" key="1">
    <citation type="submission" date="2009-05" db="EMBL/GenBank/DDBJ databases">
        <title>mRNA expression of pontential hypoxia protection pathway genes in hypoxia preconditioned epaulette shark.</title>
        <authorList>
            <person name="Rytkonen K.T."/>
            <person name="Renshaw G."/>
            <person name="Nikinmaa M."/>
        </authorList>
    </citation>
    <scope>NUCLEOTIDE SEQUENCE</scope>
</reference>
<evidence type="ECO:0000256" key="5">
    <source>
        <dbReference type="ARBA" id="ARBA00022989"/>
    </source>
</evidence>
<accession>D7NIJ2</accession>
<dbReference type="PRINTS" id="PR01130">
    <property type="entry name" value="DERENTRNSPRT"/>
</dbReference>
<feature type="transmembrane region" description="Helical" evidence="7">
    <location>
        <begin position="109"/>
        <end position="131"/>
    </location>
</feature>
<sequence length="212" mass="24404">MASILAKISRADENTIALGYFITPCVVILITIIFYCTLPYLEFAKYYFYKDHPNHCYELESKADLLMHKEKNGMVPANGKQALVHLQEADIQDDQSEMSFSVIKVFRKIWKLAISICLIFIVTLSVFPAVTADVSSHTKHGQWKEYFIPVSCFLLFNIMDWRGRSVTAVCSWPRQENAVLLLVLLRFSFIPIFMLCNVGQRHFLPVLFTHDA</sequence>
<dbReference type="InterPro" id="IPR002259">
    <property type="entry name" value="Eqnu_transpt"/>
</dbReference>
<dbReference type="Pfam" id="PF01733">
    <property type="entry name" value="Nucleoside_tran"/>
    <property type="match status" value="1"/>
</dbReference>
<feature type="transmembrane region" description="Helical" evidence="7">
    <location>
        <begin position="179"/>
        <end position="200"/>
    </location>
</feature>
<feature type="transmembrane region" description="Helical" evidence="7">
    <location>
        <begin position="143"/>
        <end position="159"/>
    </location>
</feature>
<feature type="transmembrane region" description="Helical" evidence="7">
    <location>
        <begin position="20"/>
        <end position="41"/>
    </location>
</feature>
<protein>
    <submittedName>
        <fullName evidence="8">Solute carrier family 29 member 2</fullName>
    </submittedName>
</protein>
<gene>
    <name evidence="8" type="primary">Slc29a2</name>
</gene>
<dbReference type="GO" id="GO:0035364">
    <property type="term" value="P:thymine transport"/>
    <property type="evidence" value="ECO:0007669"/>
    <property type="project" value="TreeGrafter"/>
</dbReference>
<evidence type="ECO:0000256" key="4">
    <source>
        <dbReference type="ARBA" id="ARBA00022692"/>
    </source>
</evidence>
<keyword evidence="6 7" id="KW-0472">Membrane</keyword>
<keyword evidence="3" id="KW-0813">Transport</keyword>
<dbReference type="GO" id="GO:0015862">
    <property type="term" value="P:uridine transmembrane transport"/>
    <property type="evidence" value="ECO:0007669"/>
    <property type="project" value="TreeGrafter"/>
</dbReference>
<comment type="similarity">
    <text evidence="2">Belongs to the SLC29A/ENT transporter (TC 2.A.57) family.</text>
</comment>
<comment type="subcellular location">
    <subcellularLocation>
        <location evidence="1">Membrane</location>
        <topology evidence="1">Multi-pass membrane protein</topology>
    </subcellularLocation>
</comment>
<evidence type="ECO:0000256" key="2">
    <source>
        <dbReference type="ARBA" id="ARBA00007965"/>
    </source>
</evidence>
<evidence type="ECO:0000313" key="8">
    <source>
        <dbReference type="EMBL" id="ADD59907.1"/>
    </source>
</evidence>
<dbReference type="GO" id="GO:0016323">
    <property type="term" value="C:basolateral plasma membrane"/>
    <property type="evidence" value="ECO:0007669"/>
    <property type="project" value="TreeGrafter"/>
</dbReference>
<organism evidence="8">
    <name type="scientific">Hemiscyllium ocellatum</name>
    <name type="common">epaulette shark</name>
    <dbReference type="NCBI Taxonomy" id="170820"/>
    <lineage>
        <taxon>Eukaryota</taxon>
        <taxon>Metazoa</taxon>
        <taxon>Chordata</taxon>
        <taxon>Craniata</taxon>
        <taxon>Vertebrata</taxon>
        <taxon>Chondrichthyes</taxon>
        <taxon>Elasmobranchii</taxon>
        <taxon>Galeomorphii</taxon>
        <taxon>Galeoidea</taxon>
        <taxon>Orectolobiformes</taxon>
        <taxon>Hemiscylliidae</taxon>
        <taxon>Hemiscyllium</taxon>
    </lineage>
</organism>
<keyword evidence="5 7" id="KW-1133">Transmembrane helix</keyword>
<dbReference type="GO" id="GO:0005337">
    <property type="term" value="F:nucleoside transmembrane transporter activity"/>
    <property type="evidence" value="ECO:0007669"/>
    <property type="project" value="InterPro"/>
</dbReference>
<name>D7NIJ2_9CHON</name>
<dbReference type="GO" id="GO:0035344">
    <property type="term" value="P:hypoxanthine transport"/>
    <property type="evidence" value="ECO:0007669"/>
    <property type="project" value="TreeGrafter"/>
</dbReference>
<dbReference type="AlphaFoldDB" id="D7NIJ2"/>
<dbReference type="PANTHER" id="PTHR10332:SF8">
    <property type="entry name" value="EQUILIBRATIVE NUCLEOSIDE TRANSPORTER 2"/>
    <property type="match status" value="1"/>
</dbReference>
<evidence type="ECO:0000256" key="7">
    <source>
        <dbReference type="SAM" id="Phobius"/>
    </source>
</evidence>
<dbReference type="GO" id="GO:0015853">
    <property type="term" value="P:adenine transport"/>
    <property type="evidence" value="ECO:0007669"/>
    <property type="project" value="TreeGrafter"/>
</dbReference>
<keyword evidence="4 7" id="KW-0812">Transmembrane</keyword>
<dbReference type="EMBL" id="GQ152310">
    <property type="protein sequence ID" value="ADD59907.1"/>
    <property type="molecule type" value="mRNA"/>
</dbReference>
<proteinExistence type="evidence at transcript level"/>
<evidence type="ECO:0000256" key="1">
    <source>
        <dbReference type="ARBA" id="ARBA00004141"/>
    </source>
</evidence>
<feature type="non-terminal residue" evidence="8">
    <location>
        <position position="212"/>
    </location>
</feature>
<feature type="non-terminal residue" evidence="8">
    <location>
        <position position="1"/>
    </location>
</feature>